<feature type="domain" description="Abortive infection phage resistance protein N-terminal" evidence="1">
    <location>
        <begin position="29"/>
        <end position="180"/>
    </location>
</feature>
<reference evidence="2" key="1">
    <citation type="journal article" date="2011" name="Environ. Microbiol.">
        <title>Genomic insights into the metabolic potential of the polycyclic aromatic hydrocarbon degrading sulfate-reducing Deltaproteobacterium N47.</title>
        <authorList>
            <person name="Bergmann F."/>
            <person name="Selesi D."/>
            <person name="Weinmaier T."/>
            <person name="Tischler P."/>
            <person name="Rattei T."/>
            <person name="Meckenstock R.U."/>
        </authorList>
    </citation>
    <scope>NUCLEOTIDE SEQUENCE</scope>
</reference>
<sequence length="228" mass="26362">MSIDDFYTEFMQDIYARSGAEQNFTEAVFTERICDFLVDQATIENYVYSGYKNSPRGIRVDAWDYNNDTEVLSLFVTDFRFSGELETLQNTEVIRNFRRLEKFFSESLNIKFLIALEESAPGYELAREIYDKNKSKSISRVQFFLLTNIQLSNRVSAISKNDIDGYSCTYDIWDISRLFRIESSGRAREDVVIDFQKILPEGIPCLPAFTGSDKFCLLSSGNARRNNC</sequence>
<organism evidence="2">
    <name type="scientific">uncultured Desulfobacterium sp</name>
    <dbReference type="NCBI Taxonomy" id="201089"/>
    <lineage>
        <taxon>Bacteria</taxon>
        <taxon>Pseudomonadati</taxon>
        <taxon>Thermodesulfobacteriota</taxon>
        <taxon>Desulfobacteria</taxon>
        <taxon>Desulfobacterales</taxon>
        <taxon>Desulfobacteriaceae</taxon>
        <taxon>Desulfobacterium</taxon>
        <taxon>environmental samples</taxon>
    </lineage>
</organism>
<name>E1YMU6_9BACT</name>
<dbReference type="InterPro" id="IPR055101">
    <property type="entry name" value="AIPR_N"/>
</dbReference>
<dbReference type="AlphaFoldDB" id="E1YMU6"/>
<proteinExistence type="predicted"/>
<evidence type="ECO:0000259" key="1">
    <source>
        <dbReference type="Pfam" id="PF22879"/>
    </source>
</evidence>
<dbReference type="EMBL" id="FR695880">
    <property type="protein sequence ID" value="CBX31890.1"/>
    <property type="molecule type" value="Genomic_DNA"/>
</dbReference>
<protein>
    <recommendedName>
        <fullName evidence="1">Abortive infection phage resistance protein N-terminal domain-containing protein</fullName>
    </recommendedName>
</protein>
<gene>
    <name evidence="2" type="ORF">N47_O13090</name>
</gene>
<evidence type="ECO:0000313" key="2">
    <source>
        <dbReference type="EMBL" id="CBX31890.1"/>
    </source>
</evidence>
<dbReference type="Pfam" id="PF22879">
    <property type="entry name" value="AIPR_N"/>
    <property type="match status" value="1"/>
</dbReference>
<accession>E1YMU6</accession>